<sequence>MNNYYKMKQRILTITSMLAFLLLMISTTASAQVASGPSDATTPPPTNATDVAKVLCAGSTISMSAPQDNGVDFAKYHWYKIDANGNKQEVTTITGRTYTEVSTSAGYYEYQVVTENANGCTSPISDVFKIYVLPPLSVTVTSPTSSVCAEAGSQAVLTANVTPATGYVLNYQWTKDGVNISGATSSTYTATGLTTVGTTTYGVTVTYALNSSCAANATKDITITPLPTKPSITAN</sequence>
<proteinExistence type="predicted"/>
<accession>A0ABW5YCQ7</accession>
<organism evidence="2 3">
    <name type="scientific">Mucilaginibacter ximonensis</name>
    <dbReference type="NCBI Taxonomy" id="538021"/>
    <lineage>
        <taxon>Bacteria</taxon>
        <taxon>Pseudomonadati</taxon>
        <taxon>Bacteroidota</taxon>
        <taxon>Sphingobacteriia</taxon>
        <taxon>Sphingobacteriales</taxon>
        <taxon>Sphingobacteriaceae</taxon>
        <taxon>Mucilaginibacter</taxon>
    </lineage>
</organism>
<keyword evidence="3" id="KW-1185">Reference proteome</keyword>
<evidence type="ECO:0008006" key="4">
    <source>
        <dbReference type="Google" id="ProtNLM"/>
    </source>
</evidence>
<name>A0ABW5YCQ7_9SPHI</name>
<feature type="signal peptide" evidence="1">
    <location>
        <begin position="1"/>
        <end position="31"/>
    </location>
</feature>
<dbReference type="SUPFAM" id="SSF48726">
    <property type="entry name" value="Immunoglobulin"/>
    <property type="match status" value="1"/>
</dbReference>
<feature type="chain" id="PRO_5046126730" description="Ig-like domain-containing protein" evidence="1">
    <location>
        <begin position="32"/>
        <end position="235"/>
    </location>
</feature>
<evidence type="ECO:0000256" key="1">
    <source>
        <dbReference type="SAM" id="SignalP"/>
    </source>
</evidence>
<dbReference type="InterPro" id="IPR036179">
    <property type="entry name" value="Ig-like_dom_sf"/>
</dbReference>
<dbReference type="Proteomes" id="UP001597557">
    <property type="component" value="Unassembled WGS sequence"/>
</dbReference>
<evidence type="ECO:0000313" key="3">
    <source>
        <dbReference type="Proteomes" id="UP001597557"/>
    </source>
</evidence>
<dbReference type="InterPro" id="IPR013783">
    <property type="entry name" value="Ig-like_fold"/>
</dbReference>
<comment type="caution">
    <text evidence="2">The sequence shown here is derived from an EMBL/GenBank/DDBJ whole genome shotgun (WGS) entry which is preliminary data.</text>
</comment>
<gene>
    <name evidence="2" type="ORF">ACFS5N_10045</name>
</gene>
<dbReference type="EMBL" id="JBHUPD010000002">
    <property type="protein sequence ID" value="MFD2872809.1"/>
    <property type="molecule type" value="Genomic_DNA"/>
</dbReference>
<reference evidence="3" key="1">
    <citation type="journal article" date="2019" name="Int. J. Syst. Evol. Microbiol.">
        <title>The Global Catalogue of Microorganisms (GCM) 10K type strain sequencing project: providing services to taxonomists for standard genome sequencing and annotation.</title>
        <authorList>
            <consortium name="The Broad Institute Genomics Platform"/>
            <consortium name="The Broad Institute Genome Sequencing Center for Infectious Disease"/>
            <person name="Wu L."/>
            <person name="Ma J."/>
        </authorList>
    </citation>
    <scope>NUCLEOTIDE SEQUENCE [LARGE SCALE GENOMIC DNA]</scope>
    <source>
        <strain evidence="3">KCTC 22437</strain>
    </source>
</reference>
<evidence type="ECO:0000313" key="2">
    <source>
        <dbReference type="EMBL" id="MFD2872809.1"/>
    </source>
</evidence>
<dbReference type="Gene3D" id="2.60.40.10">
    <property type="entry name" value="Immunoglobulins"/>
    <property type="match status" value="1"/>
</dbReference>
<dbReference type="RefSeq" id="WP_377184902.1">
    <property type="nucleotide sequence ID" value="NZ_JBHUPD010000002.1"/>
</dbReference>
<protein>
    <recommendedName>
        <fullName evidence="4">Ig-like domain-containing protein</fullName>
    </recommendedName>
</protein>
<keyword evidence="1" id="KW-0732">Signal</keyword>